<dbReference type="EMBL" id="CP010777">
    <property type="protein sequence ID" value="AKQ45238.1"/>
    <property type="molecule type" value="Genomic_DNA"/>
</dbReference>
<keyword evidence="2" id="KW-1185">Reference proteome</keyword>
<dbReference type="STRING" id="1379910.TH63_05660"/>
<dbReference type="OrthoDB" id="893879at2"/>
<name>A0A0H4VIL4_9BACT</name>
<protein>
    <submittedName>
        <fullName evidence="1">Uncharacterized protein</fullName>
    </submittedName>
</protein>
<sequence>MSCEKEDIAPNNLSVNQLQQARETGTCTAYFYATKDGSTVSYGVALGDVVLVSFVEGTPAKDIKKILSQYPEFIKVESEFSTETSLITVLRLTPNTTCFAAEQMIASLETKPEVKFALPAFDNGVDEQKNRRLLAMTDELLVGIEPTPEALAQLQAFVASTNSKIVFSYSEEFHLLSVDKTSSGNSFELTTLLNQQGYVTGADPSLVVQALKPL</sequence>
<reference evidence="1 2" key="1">
    <citation type="submission" date="2015-01" db="EMBL/GenBank/DDBJ databases">
        <title>Rufibacter sp./DG31D/ whole genome sequencing.</title>
        <authorList>
            <person name="Kim M.K."/>
            <person name="Srinivasan S."/>
            <person name="Lee J.-J."/>
        </authorList>
    </citation>
    <scope>NUCLEOTIDE SEQUENCE [LARGE SCALE GENOMIC DNA]</scope>
    <source>
        <strain evidence="1 2">DG31D</strain>
    </source>
</reference>
<evidence type="ECO:0000313" key="2">
    <source>
        <dbReference type="Proteomes" id="UP000036458"/>
    </source>
</evidence>
<dbReference type="RefSeq" id="WP_048920096.1">
    <property type="nucleotide sequence ID" value="NZ_CP010777.1"/>
</dbReference>
<evidence type="ECO:0000313" key="1">
    <source>
        <dbReference type="EMBL" id="AKQ45238.1"/>
    </source>
</evidence>
<dbReference type="PATRIC" id="fig|1379910.4.peg.1235"/>
<proteinExistence type="predicted"/>
<dbReference type="KEGG" id="ruf:TH63_05660"/>
<accession>A0A0H4VIL4</accession>
<dbReference type="Proteomes" id="UP000036458">
    <property type="component" value="Chromosome"/>
</dbReference>
<gene>
    <name evidence="1" type="ORF">TH63_05660</name>
</gene>
<dbReference type="AlphaFoldDB" id="A0A0H4VIL4"/>
<organism evidence="1 2">
    <name type="scientific">Rufibacter radiotolerans</name>
    <dbReference type="NCBI Taxonomy" id="1379910"/>
    <lineage>
        <taxon>Bacteria</taxon>
        <taxon>Pseudomonadati</taxon>
        <taxon>Bacteroidota</taxon>
        <taxon>Cytophagia</taxon>
        <taxon>Cytophagales</taxon>
        <taxon>Hymenobacteraceae</taxon>
        <taxon>Rufibacter</taxon>
    </lineage>
</organism>